<feature type="transmembrane region" description="Helical" evidence="6">
    <location>
        <begin position="643"/>
        <end position="661"/>
    </location>
</feature>
<comment type="caution">
    <text evidence="9">The sequence shown here is derived from an EMBL/GenBank/DDBJ whole genome shotgun (WGS) entry which is preliminary data.</text>
</comment>
<evidence type="ECO:0000256" key="1">
    <source>
        <dbReference type="ARBA" id="ARBA00004167"/>
    </source>
</evidence>
<evidence type="ECO:0000256" key="4">
    <source>
        <dbReference type="ARBA" id="ARBA00023136"/>
    </source>
</evidence>
<organism evidence="9 10">
    <name type="scientific">Orbilia brochopaga</name>
    <dbReference type="NCBI Taxonomy" id="3140254"/>
    <lineage>
        <taxon>Eukaryota</taxon>
        <taxon>Fungi</taxon>
        <taxon>Dikarya</taxon>
        <taxon>Ascomycota</taxon>
        <taxon>Pezizomycotina</taxon>
        <taxon>Orbiliomycetes</taxon>
        <taxon>Orbiliales</taxon>
        <taxon>Orbiliaceae</taxon>
        <taxon>Orbilia</taxon>
    </lineage>
</organism>
<dbReference type="Proteomes" id="UP001375240">
    <property type="component" value="Unassembled WGS sequence"/>
</dbReference>
<feature type="chain" id="PRO_5043530253" description="Thioredoxin domain-containing protein" evidence="7">
    <location>
        <begin position="21"/>
        <end position="709"/>
    </location>
</feature>
<proteinExistence type="predicted"/>
<reference evidence="9 10" key="1">
    <citation type="submission" date="2019-10" db="EMBL/GenBank/DDBJ databases">
        <authorList>
            <person name="Palmer J.M."/>
        </authorList>
    </citation>
    <scope>NUCLEOTIDE SEQUENCE [LARGE SCALE GENOMIC DNA]</scope>
    <source>
        <strain evidence="9 10">TWF696</strain>
    </source>
</reference>
<evidence type="ECO:0000256" key="2">
    <source>
        <dbReference type="ARBA" id="ARBA00022692"/>
    </source>
</evidence>
<dbReference type="PANTHER" id="PTHR46426:SF1">
    <property type="entry name" value="PROTEIN DISULFIDE-ISOMERASE TMX3"/>
    <property type="match status" value="1"/>
</dbReference>
<dbReference type="Pfam" id="PF00085">
    <property type="entry name" value="Thioredoxin"/>
    <property type="match status" value="2"/>
</dbReference>
<feature type="domain" description="Thioredoxin" evidence="8">
    <location>
        <begin position="218"/>
        <end position="346"/>
    </location>
</feature>
<feature type="signal peptide" evidence="7">
    <location>
        <begin position="1"/>
        <end position="20"/>
    </location>
</feature>
<keyword evidence="7" id="KW-0732">Signal</keyword>
<feature type="domain" description="Thioredoxin" evidence="8">
    <location>
        <begin position="23"/>
        <end position="172"/>
    </location>
</feature>
<dbReference type="GO" id="GO:0016020">
    <property type="term" value="C:membrane"/>
    <property type="evidence" value="ECO:0007669"/>
    <property type="project" value="UniProtKB-SubCell"/>
</dbReference>
<dbReference type="SUPFAM" id="SSF52833">
    <property type="entry name" value="Thioredoxin-like"/>
    <property type="match status" value="3"/>
</dbReference>
<dbReference type="GO" id="GO:0005783">
    <property type="term" value="C:endoplasmic reticulum"/>
    <property type="evidence" value="ECO:0007669"/>
    <property type="project" value="TreeGrafter"/>
</dbReference>
<dbReference type="InterPro" id="IPR036249">
    <property type="entry name" value="Thioredoxin-like_sf"/>
</dbReference>
<feature type="compositionally biased region" description="Basic and acidic residues" evidence="5">
    <location>
        <begin position="505"/>
        <end position="516"/>
    </location>
</feature>
<feature type="compositionally biased region" description="Low complexity" evidence="5">
    <location>
        <begin position="209"/>
        <end position="232"/>
    </location>
</feature>
<evidence type="ECO:0000313" key="10">
    <source>
        <dbReference type="Proteomes" id="UP001375240"/>
    </source>
</evidence>
<evidence type="ECO:0000256" key="7">
    <source>
        <dbReference type="SAM" id="SignalP"/>
    </source>
</evidence>
<evidence type="ECO:0000256" key="3">
    <source>
        <dbReference type="ARBA" id="ARBA00022989"/>
    </source>
</evidence>
<dbReference type="PROSITE" id="PS51352">
    <property type="entry name" value="THIOREDOXIN_2"/>
    <property type="match status" value="2"/>
</dbReference>
<dbReference type="PRINTS" id="PR00421">
    <property type="entry name" value="THIOREDOXIN"/>
</dbReference>
<evidence type="ECO:0000256" key="5">
    <source>
        <dbReference type="SAM" id="MobiDB-lite"/>
    </source>
</evidence>
<dbReference type="InterPro" id="IPR013766">
    <property type="entry name" value="Thioredoxin_domain"/>
</dbReference>
<keyword evidence="4 6" id="KW-0472">Membrane</keyword>
<sequence length="709" mass="79479">MRLSLLCSTLLLSLNPRTLAWASPAPAALPDKQYVGDTADASSSVPELRELTPANFAETVKKGYWFIKHYSPYCMHCIHAAPVWQSLYEFYLKSSPASPSSPHPNSPPSFTETYDWHFANVDCAAHGDLCNDNGVMAYPMFGLFKDGKKIDHYKGKKNTIEALSEFMEKHLEEIKPGSRPAQLKLPQPMSEKEYQAAHPTGKKKKATDSAPTAAPEAVAPSVAAKDTSAPAKKGPKPNPGGKSIVLDATEFQRKVLDTSDGWFVKFYAPWCSHCQAMAPSWKTLGYEMQNVLNIGEVNCEAERRLCKDVQVSAYPTILFFKNGERIEYKGLRGVGDLVSWARKAADSGIREIGDAADFEVIQKKHEVIFLYFYDHATVTEDFEALSRVTMPLIGHAPLYKTNSDHLARKYRITTWPQLIVLRDDTPTYYPALSPADIRDTNKIIDWMRTVWLPFVPELSATNSHEIMNGKTVVLGVFDSSKEDEFAAAKAEMKAAAKIWVDERTTDEKTERQELRDRKQHKIDEAEDRNDERALRNAKGMPIVLPRRKEIGFAWVDGIFWERWVKQTYNIDVKAMGNRVIINEEDKKRYWDAGEDGEPILPSRTAILDVVKDVVKYPYKLKAKSTVGRIERAFRTARDSGTSHPVLTLLVIVVILTVVLIIRKGGRKRSYSHHAGLALNPGKEGGWGQNWFGGEKDGFFGGSGGGGKFD</sequence>
<dbReference type="Gene3D" id="3.40.30.10">
    <property type="entry name" value="Glutaredoxin"/>
    <property type="match status" value="2"/>
</dbReference>
<dbReference type="EMBL" id="JAVHNQ010000008">
    <property type="protein sequence ID" value="KAK6340738.1"/>
    <property type="molecule type" value="Genomic_DNA"/>
</dbReference>
<name>A0AAV9UE70_9PEZI</name>
<evidence type="ECO:0000259" key="8">
    <source>
        <dbReference type="PROSITE" id="PS51352"/>
    </source>
</evidence>
<feature type="region of interest" description="Disordered" evidence="5">
    <location>
        <begin position="174"/>
        <end position="244"/>
    </location>
</feature>
<dbReference type="CDD" id="cd02961">
    <property type="entry name" value="PDI_a_family"/>
    <property type="match status" value="1"/>
</dbReference>
<keyword evidence="3 6" id="KW-1133">Transmembrane helix</keyword>
<dbReference type="AlphaFoldDB" id="A0AAV9UE70"/>
<evidence type="ECO:0000256" key="6">
    <source>
        <dbReference type="SAM" id="Phobius"/>
    </source>
</evidence>
<keyword evidence="10" id="KW-1185">Reference proteome</keyword>
<feature type="region of interest" description="Disordered" evidence="5">
    <location>
        <begin position="505"/>
        <end position="530"/>
    </location>
</feature>
<keyword evidence="2 6" id="KW-0812">Transmembrane</keyword>
<dbReference type="PANTHER" id="PTHR46426">
    <property type="entry name" value="PROTEIN DISULFIDE-ISOMERASE TMX3"/>
    <property type="match status" value="1"/>
</dbReference>
<dbReference type="InterPro" id="IPR052250">
    <property type="entry name" value="PDI_TMX3"/>
</dbReference>
<gene>
    <name evidence="9" type="ORF">TWF696_009062</name>
</gene>
<evidence type="ECO:0000313" key="9">
    <source>
        <dbReference type="EMBL" id="KAK6340738.1"/>
    </source>
</evidence>
<protein>
    <recommendedName>
        <fullName evidence="8">Thioredoxin domain-containing protein</fullName>
    </recommendedName>
</protein>
<comment type="subcellular location">
    <subcellularLocation>
        <location evidence="1">Membrane</location>
        <topology evidence="1">Single-pass membrane protein</topology>
    </subcellularLocation>
</comment>
<accession>A0AAV9UE70</accession>